<proteinExistence type="predicted"/>
<accession>A0A7T3BMY5</accession>
<gene>
    <name evidence="1" type="ORF">I6G28_03090</name>
</gene>
<dbReference type="EMBL" id="CP065726">
    <property type="protein sequence ID" value="QPT38542.1"/>
    <property type="molecule type" value="Genomic_DNA"/>
</dbReference>
<name>A0A7T3BMY5_NEICI</name>
<protein>
    <submittedName>
        <fullName evidence="1">Glutathione peroxidase</fullName>
    </submittedName>
</protein>
<dbReference type="GeneID" id="84021438"/>
<evidence type="ECO:0000313" key="2">
    <source>
        <dbReference type="Proteomes" id="UP000594865"/>
    </source>
</evidence>
<dbReference type="RefSeq" id="WP_111727237.1">
    <property type="nucleotide sequence ID" value="NZ_CP065726.1"/>
</dbReference>
<sequence length="84" mass="9248">MTVMIVFLFKVIVAGGLAVVLKRMAWIVHLKCNHAGSYMVRQCKNDNILILMTCRDAGFEPVIHGLNFAGMAKQQKAGFITGLP</sequence>
<keyword evidence="2" id="KW-1185">Reference proteome</keyword>
<keyword evidence="1" id="KW-0575">Peroxidase</keyword>
<organism evidence="1 2">
    <name type="scientific">Neisseria cinerea</name>
    <dbReference type="NCBI Taxonomy" id="483"/>
    <lineage>
        <taxon>Bacteria</taxon>
        <taxon>Pseudomonadati</taxon>
        <taxon>Pseudomonadota</taxon>
        <taxon>Betaproteobacteria</taxon>
        <taxon>Neisseriales</taxon>
        <taxon>Neisseriaceae</taxon>
        <taxon>Neisseria</taxon>
    </lineage>
</organism>
<evidence type="ECO:0000313" key="1">
    <source>
        <dbReference type="EMBL" id="QPT38542.1"/>
    </source>
</evidence>
<reference evidence="1 2" key="1">
    <citation type="submission" date="2020-12" db="EMBL/GenBank/DDBJ databases">
        <title>FDA dAtabase for Regulatory Grade micrObial Sequences (FDA-ARGOS): Supporting development and validation of Infectious Disease Dx tests.</title>
        <authorList>
            <person name="Sproer C."/>
            <person name="Gronow S."/>
            <person name="Severitt S."/>
            <person name="Schroder I."/>
            <person name="Tallon L."/>
            <person name="Sadzewicz L."/>
            <person name="Zhao X."/>
            <person name="Boylan J."/>
            <person name="Ott S."/>
            <person name="Bowen H."/>
            <person name="Vavikolanu K."/>
            <person name="Mehta A."/>
            <person name="Aluvathingal J."/>
            <person name="Nadendla S."/>
            <person name="Lowell S."/>
            <person name="Myers T."/>
            <person name="Yan Y."/>
            <person name="Sichtig H."/>
        </authorList>
    </citation>
    <scope>NUCLEOTIDE SEQUENCE [LARGE SCALE GENOMIC DNA]</scope>
    <source>
        <strain evidence="1 2">FDAARGOS_871</strain>
    </source>
</reference>
<dbReference type="GO" id="GO:0004601">
    <property type="term" value="F:peroxidase activity"/>
    <property type="evidence" value="ECO:0007669"/>
    <property type="project" value="UniProtKB-KW"/>
</dbReference>
<keyword evidence="1" id="KW-0560">Oxidoreductase</keyword>
<dbReference type="AlphaFoldDB" id="A0A7T3BMY5"/>
<dbReference type="Proteomes" id="UP000594865">
    <property type="component" value="Chromosome"/>
</dbReference>